<dbReference type="PRINTS" id="PR00031">
    <property type="entry name" value="HTHREPRESSR"/>
</dbReference>
<dbReference type="FunFam" id="1.10.10.60:FF:000177">
    <property type="entry name" value="Homeobox protein DBX1"/>
    <property type="match status" value="1"/>
</dbReference>
<evidence type="ECO:0000256" key="9">
    <source>
        <dbReference type="SAM" id="MobiDB-lite"/>
    </source>
</evidence>
<dbReference type="Proteomes" id="UP000499080">
    <property type="component" value="Unassembled WGS sequence"/>
</dbReference>
<dbReference type="PANTHER" id="PTHR24331:SF0">
    <property type="entry name" value="DBX"/>
    <property type="match status" value="1"/>
</dbReference>
<keyword evidence="3 7" id="KW-0238">DNA-binding</keyword>
<dbReference type="PROSITE" id="PS00027">
    <property type="entry name" value="HOMEOBOX_1"/>
    <property type="match status" value="1"/>
</dbReference>
<dbReference type="InterPro" id="IPR051662">
    <property type="entry name" value="H2.0_Homeobox_NeuralPatt"/>
</dbReference>
<dbReference type="Gene3D" id="1.10.10.60">
    <property type="entry name" value="Homeodomain-like"/>
    <property type="match status" value="1"/>
</dbReference>
<dbReference type="InterPro" id="IPR020479">
    <property type="entry name" value="HD_metazoa"/>
</dbReference>
<gene>
    <name evidence="11" type="primary">Dbx1</name>
    <name evidence="11" type="ORF">AVEN_193404_1</name>
</gene>
<evidence type="ECO:0000256" key="6">
    <source>
        <dbReference type="ARBA" id="ARBA00038504"/>
    </source>
</evidence>
<dbReference type="GO" id="GO:0003677">
    <property type="term" value="F:DNA binding"/>
    <property type="evidence" value="ECO:0007669"/>
    <property type="project" value="UniProtKB-UniRule"/>
</dbReference>
<dbReference type="OrthoDB" id="6159439at2759"/>
<dbReference type="PRINTS" id="PR00024">
    <property type="entry name" value="HOMEOBOX"/>
</dbReference>
<feature type="compositionally biased region" description="Polar residues" evidence="9">
    <location>
        <begin position="297"/>
        <end position="307"/>
    </location>
</feature>
<dbReference type="GO" id="GO:0000981">
    <property type="term" value="F:DNA-binding transcription factor activity, RNA polymerase II-specific"/>
    <property type="evidence" value="ECO:0007669"/>
    <property type="project" value="InterPro"/>
</dbReference>
<evidence type="ECO:0000256" key="1">
    <source>
        <dbReference type="ARBA" id="ARBA00004123"/>
    </source>
</evidence>
<dbReference type="PANTHER" id="PTHR24331">
    <property type="entry name" value="DBX"/>
    <property type="match status" value="1"/>
</dbReference>
<proteinExistence type="inferred from homology"/>
<evidence type="ECO:0000256" key="3">
    <source>
        <dbReference type="ARBA" id="ARBA00023125"/>
    </source>
</evidence>
<organism evidence="11 12">
    <name type="scientific">Araneus ventricosus</name>
    <name type="common">Orbweaver spider</name>
    <name type="synonym">Epeira ventricosa</name>
    <dbReference type="NCBI Taxonomy" id="182803"/>
    <lineage>
        <taxon>Eukaryota</taxon>
        <taxon>Metazoa</taxon>
        <taxon>Ecdysozoa</taxon>
        <taxon>Arthropoda</taxon>
        <taxon>Chelicerata</taxon>
        <taxon>Arachnida</taxon>
        <taxon>Araneae</taxon>
        <taxon>Araneomorphae</taxon>
        <taxon>Entelegynae</taxon>
        <taxon>Araneoidea</taxon>
        <taxon>Araneidae</taxon>
        <taxon>Araneus</taxon>
    </lineage>
</organism>
<evidence type="ECO:0000259" key="10">
    <source>
        <dbReference type="PROSITE" id="PS50071"/>
    </source>
</evidence>
<evidence type="ECO:0000256" key="7">
    <source>
        <dbReference type="PROSITE-ProRule" id="PRU00108"/>
    </source>
</evidence>
<comment type="subcellular location">
    <subcellularLocation>
        <location evidence="1 7 8">Nucleus</location>
    </subcellularLocation>
</comment>
<keyword evidence="2" id="KW-0217">Developmental protein</keyword>
<evidence type="ECO:0000256" key="8">
    <source>
        <dbReference type="RuleBase" id="RU000682"/>
    </source>
</evidence>
<evidence type="ECO:0000256" key="2">
    <source>
        <dbReference type="ARBA" id="ARBA00022473"/>
    </source>
</evidence>
<keyword evidence="12" id="KW-1185">Reference proteome</keyword>
<dbReference type="InterPro" id="IPR000047">
    <property type="entry name" value="HTH_motif"/>
</dbReference>
<dbReference type="SUPFAM" id="SSF46689">
    <property type="entry name" value="Homeodomain-like"/>
    <property type="match status" value="1"/>
</dbReference>
<evidence type="ECO:0000256" key="5">
    <source>
        <dbReference type="ARBA" id="ARBA00023242"/>
    </source>
</evidence>
<evidence type="ECO:0000256" key="4">
    <source>
        <dbReference type="ARBA" id="ARBA00023155"/>
    </source>
</evidence>
<keyword evidence="4 7" id="KW-0371">Homeobox</keyword>
<accession>A0A4Y2F9C1</accession>
<keyword evidence="5 7" id="KW-0539">Nucleus</keyword>
<feature type="region of interest" description="Disordered" evidence="9">
    <location>
        <begin position="289"/>
        <end position="359"/>
    </location>
</feature>
<dbReference type="EMBL" id="BGPR01000852">
    <property type="protein sequence ID" value="GBM37892.1"/>
    <property type="molecule type" value="Genomic_DNA"/>
</dbReference>
<dbReference type="InterPro" id="IPR009057">
    <property type="entry name" value="Homeodomain-like_sf"/>
</dbReference>
<comment type="similarity">
    <text evidence="6">Belongs to the H2.0 homeobox family.</text>
</comment>
<reference evidence="11 12" key="1">
    <citation type="journal article" date="2019" name="Sci. Rep.">
        <title>Orb-weaving spider Araneus ventricosus genome elucidates the spidroin gene catalogue.</title>
        <authorList>
            <person name="Kono N."/>
            <person name="Nakamura H."/>
            <person name="Ohtoshi R."/>
            <person name="Moran D.A.P."/>
            <person name="Shinohara A."/>
            <person name="Yoshida Y."/>
            <person name="Fujiwara M."/>
            <person name="Mori M."/>
            <person name="Tomita M."/>
            <person name="Arakawa K."/>
        </authorList>
    </citation>
    <scope>NUCLEOTIDE SEQUENCE [LARGE SCALE GENOMIC DNA]</scope>
</reference>
<dbReference type="InterPro" id="IPR017970">
    <property type="entry name" value="Homeobox_CS"/>
</dbReference>
<feature type="domain" description="Homeobox" evidence="10">
    <location>
        <begin position="229"/>
        <end position="289"/>
    </location>
</feature>
<name>A0A4Y2F9C1_ARAVE</name>
<comment type="caution">
    <text evidence="11">The sequence shown here is derived from an EMBL/GenBank/DDBJ whole genome shotgun (WGS) entry which is preliminary data.</text>
</comment>
<feature type="DNA-binding region" description="Homeobox" evidence="7">
    <location>
        <begin position="231"/>
        <end position="290"/>
    </location>
</feature>
<dbReference type="GO" id="GO:0005634">
    <property type="term" value="C:nucleus"/>
    <property type="evidence" value="ECO:0007669"/>
    <property type="project" value="UniProtKB-SubCell"/>
</dbReference>
<sequence>MEESTRSIGFRLLLPGAHTYETPNLCLVQVTAESAALNTESSFRGQVSDLTHWPMVAGTMQTSPFLPASPTGRGSKDFYVDNLLRNRTLARPVPLSPTFLKTSGTDDVTKRSDLKFGVNAILALDNREKMAPPRDLHNPSDYFNSTLSSFTYQFNKSLSRQYRQPPPLQYVNFRTPFISGSQVNHGYQSLNGAMIGQNVPLTITTSTTVLPSPSSVPFPWATATRGKPRRGMMRRAVFSDAQRQGLEKRFQLQKYISKPDRKKLAEKLGLKDSQVKIWFQNRRMKWRNSKERELLSSGGTREQTLPTKHNPKPDLSDIVLRVKVPTADERPRDKISDLSCDCPEMDEDTSSDGLELKVV</sequence>
<evidence type="ECO:0000313" key="11">
    <source>
        <dbReference type="EMBL" id="GBM37892.1"/>
    </source>
</evidence>
<dbReference type="InterPro" id="IPR001356">
    <property type="entry name" value="HD"/>
</dbReference>
<feature type="compositionally biased region" description="Basic and acidic residues" evidence="9">
    <location>
        <begin position="326"/>
        <end position="336"/>
    </location>
</feature>
<evidence type="ECO:0000313" key="12">
    <source>
        <dbReference type="Proteomes" id="UP000499080"/>
    </source>
</evidence>
<dbReference type="CDD" id="cd00086">
    <property type="entry name" value="homeodomain"/>
    <property type="match status" value="1"/>
</dbReference>
<dbReference type="Pfam" id="PF00046">
    <property type="entry name" value="Homeodomain"/>
    <property type="match status" value="1"/>
</dbReference>
<dbReference type="AlphaFoldDB" id="A0A4Y2F9C1"/>
<dbReference type="SMART" id="SM00389">
    <property type="entry name" value="HOX"/>
    <property type="match status" value="1"/>
</dbReference>
<protein>
    <submittedName>
        <fullName evidence="11">Homeobox protein DBX1</fullName>
    </submittedName>
</protein>
<dbReference type="PROSITE" id="PS50071">
    <property type="entry name" value="HOMEOBOX_2"/>
    <property type="match status" value="1"/>
</dbReference>